<reference evidence="1 2" key="1">
    <citation type="journal article" date="2018" name="Front. Microbiol.">
        <title>Hydrolytic Capabilities as a Key to Environmental Success: Chitinolytic and Cellulolytic Acidobacteria From Acidic Sub-arctic Soils and Boreal Peatlands.</title>
        <authorList>
            <person name="Belova S.E."/>
            <person name="Ravin N.V."/>
            <person name="Pankratov T.A."/>
            <person name="Rakitin A.L."/>
            <person name="Ivanova A.A."/>
            <person name="Beletsky A.V."/>
            <person name="Mardanov A.V."/>
            <person name="Sinninghe Damste J.S."/>
            <person name="Dedysh S.N."/>
        </authorList>
    </citation>
    <scope>NUCLEOTIDE SEQUENCE [LARGE SCALE GENOMIC DNA]</scope>
    <source>
        <strain evidence="1 2">SBC82</strain>
    </source>
</reference>
<sequence>MIENFGETFMLASTPAATRPEIRFAMVADLFRSGWLLHDRRDAGTTLLLREWGARDDLVQVRW</sequence>
<organism evidence="1 2">
    <name type="scientific">Acidisarcina polymorpha</name>
    <dbReference type="NCBI Taxonomy" id="2211140"/>
    <lineage>
        <taxon>Bacteria</taxon>
        <taxon>Pseudomonadati</taxon>
        <taxon>Acidobacteriota</taxon>
        <taxon>Terriglobia</taxon>
        <taxon>Terriglobales</taxon>
        <taxon>Acidobacteriaceae</taxon>
        <taxon>Acidisarcina</taxon>
    </lineage>
</organism>
<dbReference type="Proteomes" id="UP000253606">
    <property type="component" value="Chromosome"/>
</dbReference>
<name>A0A2Z5FXF1_9BACT</name>
<proteinExistence type="predicted"/>
<dbReference type="AlphaFoldDB" id="A0A2Z5FXF1"/>
<protein>
    <submittedName>
        <fullName evidence="1">Uncharacterized protein</fullName>
    </submittedName>
</protein>
<dbReference type="KEGG" id="abas:ACPOL_1724"/>
<accession>A0A2Z5FXF1</accession>
<keyword evidence="2" id="KW-1185">Reference proteome</keyword>
<dbReference type="EMBL" id="CP030840">
    <property type="protein sequence ID" value="AXC11066.1"/>
    <property type="molecule type" value="Genomic_DNA"/>
</dbReference>
<evidence type="ECO:0000313" key="2">
    <source>
        <dbReference type="Proteomes" id="UP000253606"/>
    </source>
</evidence>
<evidence type="ECO:0000313" key="1">
    <source>
        <dbReference type="EMBL" id="AXC11066.1"/>
    </source>
</evidence>
<gene>
    <name evidence="1" type="ORF">ACPOL_1724</name>
</gene>